<proteinExistence type="predicted"/>
<gene>
    <name evidence="2" type="ORF">TRAPUB_555</name>
</gene>
<dbReference type="EMBL" id="MNAD01001030">
    <property type="protein sequence ID" value="OJT08549.1"/>
    <property type="molecule type" value="Genomic_DNA"/>
</dbReference>
<keyword evidence="3" id="KW-1185">Reference proteome</keyword>
<feature type="region of interest" description="Disordered" evidence="1">
    <location>
        <begin position="216"/>
        <end position="242"/>
    </location>
</feature>
<feature type="region of interest" description="Disordered" evidence="1">
    <location>
        <begin position="175"/>
        <end position="197"/>
    </location>
</feature>
<name>A0A1M2VLR5_TRAPU</name>
<reference evidence="2 3" key="1">
    <citation type="submission" date="2016-10" db="EMBL/GenBank/DDBJ databases">
        <title>Genome sequence of the basidiomycete white-rot fungus Trametes pubescens.</title>
        <authorList>
            <person name="Makela M.R."/>
            <person name="Granchi Z."/>
            <person name="Peng M."/>
            <person name="De Vries R.P."/>
            <person name="Grigoriev I."/>
            <person name="Riley R."/>
            <person name="Hilden K."/>
        </authorList>
    </citation>
    <scope>NUCLEOTIDE SEQUENCE [LARGE SCALE GENOMIC DNA]</scope>
    <source>
        <strain evidence="2 3">FBCC735</strain>
    </source>
</reference>
<evidence type="ECO:0000256" key="1">
    <source>
        <dbReference type="SAM" id="MobiDB-lite"/>
    </source>
</evidence>
<feature type="compositionally biased region" description="Low complexity" evidence="1">
    <location>
        <begin position="180"/>
        <end position="197"/>
    </location>
</feature>
<sequence length="242" mass="26189">MAFTEARMVLEADAWTSPGLQRPEYGLSLTIFAYDSDRIFTFNLPTFNFGHIVVILCDRWLHVVHNTLLPNDFVSEEQANLLIDLFLIYRATAARSPGVDDDTFGDLVNQLLEGALSQSHGDPADEALAAVVLYMQFLLPARLFQDPTDLFALTSEELRTRDDRALRHAARVAPPINTKPTSAPSAAPPAIGSDSAPLVSDGQLVCGTDLPQGFVVASDAGGDDDMPPLISPTSSESEIGDF</sequence>
<dbReference type="Proteomes" id="UP000184267">
    <property type="component" value="Unassembled WGS sequence"/>
</dbReference>
<feature type="compositionally biased region" description="Polar residues" evidence="1">
    <location>
        <begin position="231"/>
        <end position="242"/>
    </location>
</feature>
<protein>
    <submittedName>
        <fullName evidence="2">Uncharacterized protein</fullName>
    </submittedName>
</protein>
<dbReference type="OMA" id="FGHIVVI"/>
<accession>A0A1M2VLR5</accession>
<comment type="caution">
    <text evidence="2">The sequence shown here is derived from an EMBL/GenBank/DDBJ whole genome shotgun (WGS) entry which is preliminary data.</text>
</comment>
<dbReference type="OrthoDB" id="10306601at2759"/>
<dbReference type="AlphaFoldDB" id="A0A1M2VLR5"/>
<evidence type="ECO:0000313" key="2">
    <source>
        <dbReference type="EMBL" id="OJT08549.1"/>
    </source>
</evidence>
<organism evidence="2 3">
    <name type="scientific">Trametes pubescens</name>
    <name type="common">White-rot fungus</name>
    <dbReference type="NCBI Taxonomy" id="154538"/>
    <lineage>
        <taxon>Eukaryota</taxon>
        <taxon>Fungi</taxon>
        <taxon>Dikarya</taxon>
        <taxon>Basidiomycota</taxon>
        <taxon>Agaricomycotina</taxon>
        <taxon>Agaricomycetes</taxon>
        <taxon>Polyporales</taxon>
        <taxon>Polyporaceae</taxon>
        <taxon>Trametes</taxon>
    </lineage>
</organism>
<evidence type="ECO:0000313" key="3">
    <source>
        <dbReference type="Proteomes" id="UP000184267"/>
    </source>
</evidence>